<dbReference type="RefSeq" id="XP_062659360.1">
    <property type="nucleotide sequence ID" value="XM_062798523.1"/>
</dbReference>
<comment type="caution">
    <text evidence="2">The sequence shown here is derived from an EMBL/GenBank/DDBJ whole genome shotgun (WGS) entry which is preliminary data.</text>
</comment>
<feature type="region of interest" description="Disordered" evidence="1">
    <location>
        <begin position="95"/>
        <end position="176"/>
    </location>
</feature>
<dbReference type="AlphaFoldDB" id="A0AAE0LS48"/>
<evidence type="ECO:0000313" key="3">
    <source>
        <dbReference type="Proteomes" id="UP001278766"/>
    </source>
</evidence>
<keyword evidence="3" id="KW-1185">Reference proteome</keyword>
<sequence>MASQNPSTPVKVPSSAASYTAATLDPDLRSQINSILIKEGHVTKIQDSLLHALHSHKSNWPTAVQNHALSLLRSGEVTSFPALLRRVLEDVRQDTTFSPNGTAATTTTTTTTTTNGTSSSSSSKTANGAASSEENGSTPAAVNGSSSKTNGSAAAAAATNNGTGAAGAGGRPSLAVPPTVVDEALKVTRDCLDSVCEMDESGGT</sequence>
<evidence type="ECO:0000256" key="1">
    <source>
        <dbReference type="SAM" id="MobiDB-lite"/>
    </source>
</evidence>
<dbReference type="GeneID" id="87835471"/>
<evidence type="ECO:0000313" key="2">
    <source>
        <dbReference type="EMBL" id="KAK3295846.1"/>
    </source>
</evidence>
<feature type="compositionally biased region" description="Low complexity" evidence="1">
    <location>
        <begin position="143"/>
        <end position="163"/>
    </location>
</feature>
<reference evidence="2" key="1">
    <citation type="journal article" date="2023" name="Mol. Phylogenet. Evol.">
        <title>Genome-scale phylogeny and comparative genomics of the fungal order Sordariales.</title>
        <authorList>
            <person name="Hensen N."/>
            <person name="Bonometti L."/>
            <person name="Westerberg I."/>
            <person name="Brannstrom I.O."/>
            <person name="Guillou S."/>
            <person name="Cros-Aarteil S."/>
            <person name="Calhoun S."/>
            <person name="Haridas S."/>
            <person name="Kuo A."/>
            <person name="Mondo S."/>
            <person name="Pangilinan J."/>
            <person name="Riley R."/>
            <person name="LaButti K."/>
            <person name="Andreopoulos B."/>
            <person name="Lipzen A."/>
            <person name="Chen C."/>
            <person name="Yan M."/>
            <person name="Daum C."/>
            <person name="Ng V."/>
            <person name="Clum A."/>
            <person name="Steindorff A."/>
            <person name="Ohm R.A."/>
            <person name="Martin F."/>
            <person name="Silar P."/>
            <person name="Natvig D.O."/>
            <person name="Lalanne C."/>
            <person name="Gautier V."/>
            <person name="Ament-Velasquez S.L."/>
            <person name="Kruys A."/>
            <person name="Hutchinson M.I."/>
            <person name="Powell A.J."/>
            <person name="Barry K."/>
            <person name="Miller A.N."/>
            <person name="Grigoriev I.V."/>
            <person name="Debuchy R."/>
            <person name="Gladieux P."/>
            <person name="Hiltunen Thoren M."/>
            <person name="Johannesson H."/>
        </authorList>
    </citation>
    <scope>NUCLEOTIDE SEQUENCE</scope>
    <source>
        <strain evidence="2">CBS 168.71</strain>
    </source>
</reference>
<organism evidence="2 3">
    <name type="scientific">Chaetomium fimeti</name>
    <dbReference type="NCBI Taxonomy" id="1854472"/>
    <lineage>
        <taxon>Eukaryota</taxon>
        <taxon>Fungi</taxon>
        <taxon>Dikarya</taxon>
        <taxon>Ascomycota</taxon>
        <taxon>Pezizomycotina</taxon>
        <taxon>Sordariomycetes</taxon>
        <taxon>Sordariomycetidae</taxon>
        <taxon>Sordariales</taxon>
        <taxon>Chaetomiaceae</taxon>
        <taxon>Chaetomium</taxon>
    </lineage>
</organism>
<dbReference type="Proteomes" id="UP001278766">
    <property type="component" value="Unassembled WGS sequence"/>
</dbReference>
<accession>A0AAE0LS48</accession>
<name>A0AAE0LS48_9PEZI</name>
<feature type="compositionally biased region" description="Low complexity" evidence="1">
    <location>
        <begin position="95"/>
        <end position="132"/>
    </location>
</feature>
<proteinExistence type="predicted"/>
<dbReference type="EMBL" id="JAUEPN010000004">
    <property type="protein sequence ID" value="KAK3295846.1"/>
    <property type="molecule type" value="Genomic_DNA"/>
</dbReference>
<protein>
    <submittedName>
        <fullName evidence="2">Uncharacterized protein</fullName>
    </submittedName>
</protein>
<reference evidence="2" key="2">
    <citation type="submission" date="2023-06" db="EMBL/GenBank/DDBJ databases">
        <authorList>
            <consortium name="Lawrence Berkeley National Laboratory"/>
            <person name="Haridas S."/>
            <person name="Hensen N."/>
            <person name="Bonometti L."/>
            <person name="Westerberg I."/>
            <person name="Brannstrom I.O."/>
            <person name="Guillou S."/>
            <person name="Cros-Aarteil S."/>
            <person name="Calhoun S."/>
            <person name="Kuo A."/>
            <person name="Mondo S."/>
            <person name="Pangilinan J."/>
            <person name="Riley R."/>
            <person name="Labutti K."/>
            <person name="Andreopoulos B."/>
            <person name="Lipzen A."/>
            <person name="Chen C."/>
            <person name="Yanf M."/>
            <person name="Daum C."/>
            <person name="Ng V."/>
            <person name="Clum A."/>
            <person name="Steindorff A."/>
            <person name="Ohm R."/>
            <person name="Martin F."/>
            <person name="Silar P."/>
            <person name="Natvig D."/>
            <person name="Lalanne C."/>
            <person name="Gautier V."/>
            <person name="Ament-Velasquez S.L."/>
            <person name="Kruys A."/>
            <person name="Hutchinson M.I."/>
            <person name="Powell A.J."/>
            <person name="Barry K."/>
            <person name="Miller A.N."/>
            <person name="Grigoriev I.V."/>
            <person name="Debuchy R."/>
            <person name="Gladieux P."/>
            <person name="Thoren M.H."/>
            <person name="Johannesson H."/>
        </authorList>
    </citation>
    <scope>NUCLEOTIDE SEQUENCE</scope>
    <source>
        <strain evidence="2">CBS 168.71</strain>
    </source>
</reference>
<gene>
    <name evidence="2" type="ORF">B0H64DRAFT_156804</name>
</gene>